<dbReference type="AlphaFoldDB" id="A0A3G8WTJ2"/>
<keyword evidence="1" id="KW-0812">Transmembrane</keyword>
<geneLocation type="plasmid" evidence="2">
    <name>unnamed</name>
</geneLocation>
<feature type="transmembrane region" description="Helical" evidence="1">
    <location>
        <begin position="21"/>
        <end position="41"/>
    </location>
</feature>
<keyword evidence="1" id="KW-0472">Membrane</keyword>
<name>A0A3G8WTJ2_9FLAO</name>
<accession>A0A3G8WTJ2</accession>
<dbReference type="RefSeq" id="WP_124785678.1">
    <property type="nucleotide sequence ID" value="NZ_CP034172.1"/>
</dbReference>
<dbReference type="Proteomes" id="UP000282297">
    <property type="component" value="Plasmid unnamed"/>
</dbReference>
<reference evidence="3" key="1">
    <citation type="submission" date="2018-11" db="EMBL/GenBank/DDBJ databases">
        <title>Proposal to divide the Flavobacteriaceae and reorganize its genera based on Amino Acid Identity values calculated from whole genome sequences.</title>
        <authorList>
            <person name="Nicholson A.C."/>
            <person name="Gulvik C.A."/>
            <person name="Whitney A.M."/>
            <person name="Humrighouse B.W."/>
            <person name="Bell M."/>
            <person name="Holmes B."/>
            <person name="Steigerwalt A.B."/>
            <person name="Villarma A."/>
            <person name="Sheth M."/>
            <person name="Batra D."/>
            <person name="Pryor J."/>
            <person name="Bernardet J.-F."/>
            <person name="Hugo C."/>
            <person name="Kampfer P."/>
            <person name="Newman J.D."/>
            <person name="McQuiston J.R."/>
        </authorList>
    </citation>
    <scope>NUCLEOTIDE SEQUENCE [LARGE SCALE GENOMIC DNA]</scope>
    <source>
        <strain evidence="3">H4753</strain>
        <plasmid evidence="3">unnamed</plasmid>
    </source>
</reference>
<evidence type="ECO:0000313" key="2">
    <source>
        <dbReference type="EMBL" id="AZI21504.1"/>
    </source>
</evidence>
<sequence length="87" mass="9789">MKEIKNFKGYRKKPLIYGMNTLGFFIFIAIALVCLLSFLGGFSLTKIIVVAIIIGISYLISVALSSNDKIIHFLFDDKLPTKRSDDE</sequence>
<protein>
    <submittedName>
        <fullName evidence="2">Uncharacterized protein</fullName>
    </submittedName>
</protein>
<gene>
    <name evidence="2" type="ORF">EIH08_12395</name>
</gene>
<evidence type="ECO:0000256" key="1">
    <source>
        <dbReference type="SAM" id="Phobius"/>
    </source>
</evidence>
<organism evidence="2 3">
    <name type="scientific">Chryseobacterium taklimakanense</name>
    <dbReference type="NCBI Taxonomy" id="536441"/>
    <lineage>
        <taxon>Bacteria</taxon>
        <taxon>Pseudomonadati</taxon>
        <taxon>Bacteroidota</taxon>
        <taxon>Flavobacteriia</taxon>
        <taxon>Flavobacteriales</taxon>
        <taxon>Weeksellaceae</taxon>
        <taxon>Chryseobacterium group</taxon>
        <taxon>Chryseobacterium</taxon>
    </lineage>
</organism>
<feature type="transmembrane region" description="Helical" evidence="1">
    <location>
        <begin position="47"/>
        <end position="64"/>
    </location>
</feature>
<keyword evidence="1" id="KW-1133">Transmembrane helix</keyword>
<proteinExistence type="predicted"/>
<evidence type="ECO:0000313" key="3">
    <source>
        <dbReference type="Proteomes" id="UP000282297"/>
    </source>
</evidence>
<keyword evidence="2" id="KW-0614">Plasmid</keyword>
<dbReference type="EMBL" id="CP034172">
    <property type="protein sequence ID" value="AZI21504.1"/>
    <property type="molecule type" value="Genomic_DNA"/>
</dbReference>